<dbReference type="RefSeq" id="WP_280761082.1">
    <property type="nucleotide sequence ID" value="NZ_JARXVC010000007.1"/>
</dbReference>
<name>A0ABT6MBS6_9NOCA</name>
<proteinExistence type="predicted"/>
<organism evidence="1 2">
    <name type="scientific">Prescottella agglutinans</name>
    <dbReference type="NCBI Taxonomy" id="1644129"/>
    <lineage>
        <taxon>Bacteria</taxon>
        <taxon>Bacillati</taxon>
        <taxon>Actinomycetota</taxon>
        <taxon>Actinomycetes</taxon>
        <taxon>Mycobacteriales</taxon>
        <taxon>Nocardiaceae</taxon>
        <taxon>Prescottella</taxon>
    </lineage>
</organism>
<keyword evidence="2" id="KW-1185">Reference proteome</keyword>
<accession>A0ABT6MBS6</accession>
<evidence type="ECO:0000313" key="2">
    <source>
        <dbReference type="Proteomes" id="UP001160334"/>
    </source>
</evidence>
<sequence>MGAAATTRLWMIEDLEPWPDAPAVGQVCEPTTYWASPDTMELPAELMCTIPARIERIESGDHAERIADLGHGFTTMLPPDVVVTDGEENLTGFLVWDRYLWLDYRNQPTGQALVTERVPLIQRAETTVPAHPGVHSVAYLGPKTMCRGIIPDGFHVVAYALSVTLL</sequence>
<comment type="caution">
    <text evidence="1">The sequence shown here is derived from an EMBL/GenBank/DDBJ whole genome shotgun (WGS) entry which is preliminary data.</text>
</comment>
<dbReference type="EMBL" id="JARXVC010000007">
    <property type="protein sequence ID" value="MDH6281760.1"/>
    <property type="molecule type" value="Genomic_DNA"/>
</dbReference>
<evidence type="ECO:0000313" key="1">
    <source>
        <dbReference type="EMBL" id="MDH6281760.1"/>
    </source>
</evidence>
<protein>
    <submittedName>
        <fullName evidence="1">Uncharacterized protein</fullName>
    </submittedName>
</protein>
<reference evidence="1 2" key="1">
    <citation type="submission" date="2023-04" db="EMBL/GenBank/DDBJ databases">
        <title>Forest soil microbial communities from Buena Vista Peninsula, Colon Province, Panama.</title>
        <authorList>
            <person name="Bouskill N."/>
        </authorList>
    </citation>
    <scope>NUCLEOTIDE SEQUENCE [LARGE SCALE GENOMIC DNA]</scope>
    <source>
        <strain evidence="1 2">CFH S0262</strain>
    </source>
</reference>
<gene>
    <name evidence="1" type="ORF">M2280_002982</name>
</gene>
<dbReference type="Proteomes" id="UP001160334">
    <property type="component" value="Unassembled WGS sequence"/>
</dbReference>